<organism evidence="1 2">
    <name type="scientific">Popillia japonica</name>
    <name type="common">Japanese beetle</name>
    <dbReference type="NCBI Taxonomy" id="7064"/>
    <lineage>
        <taxon>Eukaryota</taxon>
        <taxon>Metazoa</taxon>
        <taxon>Ecdysozoa</taxon>
        <taxon>Arthropoda</taxon>
        <taxon>Hexapoda</taxon>
        <taxon>Insecta</taxon>
        <taxon>Pterygota</taxon>
        <taxon>Neoptera</taxon>
        <taxon>Endopterygota</taxon>
        <taxon>Coleoptera</taxon>
        <taxon>Polyphaga</taxon>
        <taxon>Scarabaeiformia</taxon>
        <taxon>Scarabaeidae</taxon>
        <taxon>Rutelinae</taxon>
        <taxon>Popillia</taxon>
    </lineage>
</organism>
<proteinExistence type="predicted"/>
<dbReference type="Gene3D" id="3.40.50.1110">
    <property type="entry name" value="SGNH hydrolase"/>
    <property type="match status" value="1"/>
</dbReference>
<reference evidence="1 2" key="1">
    <citation type="journal article" date="2024" name="BMC Genomics">
        <title>De novo assembly and annotation of Popillia japonica's genome with initial clues to its potential as an invasive pest.</title>
        <authorList>
            <person name="Cucini C."/>
            <person name="Boschi S."/>
            <person name="Funari R."/>
            <person name="Cardaioli E."/>
            <person name="Iannotti N."/>
            <person name="Marturano G."/>
            <person name="Paoli F."/>
            <person name="Bruttini M."/>
            <person name="Carapelli A."/>
            <person name="Frati F."/>
            <person name="Nardi F."/>
        </authorList>
    </citation>
    <scope>NUCLEOTIDE SEQUENCE [LARGE SCALE GENOMIC DNA]</scope>
    <source>
        <strain evidence="1">DMR45628</strain>
    </source>
</reference>
<evidence type="ECO:0000313" key="2">
    <source>
        <dbReference type="Proteomes" id="UP001458880"/>
    </source>
</evidence>
<sequence>MINSITRTSYGRRINSDSSGAEDFARVLILGDSHYRGMANIYNDSHIGSHTAESVFKPNARIEDVVQDATHLTAQFTIRDHVVIFAGTNNILRGSLPNKEFFGNIIKQLSHTNAIFVSVPFCQNKKRYNDLAYDFNCEMYRGVTNAAHTGRVHFVDANSLFLDNDRTRHGLHLRKSGKARIINYVAHIIRGKDANTVSRGVNIKNLTSVKIINDWNDAEEAERAATRKNVSSWTQKQVNI</sequence>
<dbReference type="AlphaFoldDB" id="A0AAW1IXE0"/>
<dbReference type="Proteomes" id="UP001458880">
    <property type="component" value="Unassembled WGS sequence"/>
</dbReference>
<name>A0AAW1IXE0_POPJA</name>
<dbReference type="EMBL" id="JASPKY010000503">
    <property type="protein sequence ID" value="KAK9694737.1"/>
    <property type="molecule type" value="Genomic_DNA"/>
</dbReference>
<accession>A0AAW1IXE0</accession>
<protein>
    <recommendedName>
        <fullName evidence="3">SGNH hydrolase-type esterase domain-containing protein</fullName>
    </recommendedName>
</protein>
<gene>
    <name evidence="1" type="ORF">QE152_g33316</name>
</gene>
<evidence type="ECO:0000313" key="1">
    <source>
        <dbReference type="EMBL" id="KAK9694737.1"/>
    </source>
</evidence>
<dbReference type="SUPFAM" id="SSF52266">
    <property type="entry name" value="SGNH hydrolase"/>
    <property type="match status" value="1"/>
</dbReference>
<comment type="caution">
    <text evidence="1">The sequence shown here is derived from an EMBL/GenBank/DDBJ whole genome shotgun (WGS) entry which is preliminary data.</text>
</comment>
<evidence type="ECO:0008006" key="3">
    <source>
        <dbReference type="Google" id="ProtNLM"/>
    </source>
</evidence>
<keyword evidence="2" id="KW-1185">Reference proteome</keyword>
<dbReference type="InterPro" id="IPR036514">
    <property type="entry name" value="SGNH_hydro_sf"/>
</dbReference>